<dbReference type="Proteomes" id="UP000244956">
    <property type="component" value="Unassembled WGS sequence"/>
</dbReference>
<keyword evidence="1" id="KW-0378">Hydrolase</keyword>
<dbReference type="Gene3D" id="3.40.50.1000">
    <property type="entry name" value="HAD superfamily/HAD-like"/>
    <property type="match status" value="1"/>
</dbReference>
<dbReference type="EMBL" id="QEWP01000005">
    <property type="protein sequence ID" value="PWD99924.1"/>
    <property type="molecule type" value="Genomic_DNA"/>
</dbReference>
<organism evidence="1 2">
    <name type="scientific">Marinilabilia rubra</name>
    <dbReference type="NCBI Taxonomy" id="2162893"/>
    <lineage>
        <taxon>Bacteria</taxon>
        <taxon>Pseudomonadati</taxon>
        <taxon>Bacteroidota</taxon>
        <taxon>Bacteroidia</taxon>
        <taxon>Marinilabiliales</taxon>
        <taxon>Marinilabiliaceae</taxon>
        <taxon>Marinilabilia</taxon>
    </lineage>
</organism>
<protein>
    <submittedName>
        <fullName evidence="1">Hydrolase</fullName>
    </submittedName>
</protein>
<dbReference type="SUPFAM" id="SSF56784">
    <property type="entry name" value="HAD-like"/>
    <property type="match status" value="1"/>
</dbReference>
<sequence>MIIAVDFDGTIVEHRYPEIGKEKLFAFETLKALQKQGHLLVLWTFRVGKELDEAVEYCKENGLEFYAVNKSFPEETYDETISRKINADLFIDDRNIGGFPGWGEIFQMLSQNTSQNEKDLFMQRYKKAERKTLCGFIKSLFCKDEY</sequence>
<gene>
    <name evidence="1" type="ORF">DDZ16_08525</name>
</gene>
<name>A0A2U2BA48_9BACT</name>
<comment type="caution">
    <text evidence="1">The sequence shown here is derived from an EMBL/GenBank/DDBJ whole genome shotgun (WGS) entry which is preliminary data.</text>
</comment>
<dbReference type="InterPro" id="IPR036412">
    <property type="entry name" value="HAD-like_sf"/>
</dbReference>
<evidence type="ECO:0000313" key="2">
    <source>
        <dbReference type="Proteomes" id="UP000244956"/>
    </source>
</evidence>
<evidence type="ECO:0000313" key="1">
    <source>
        <dbReference type="EMBL" id="PWD99924.1"/>
    </source>
</evidence>
<dbReference type="GO" id="GO:0016787">
    <property type="term" value="F:hydrolase activity"/>
    <property type="evidence" value="ECO:0007669"/>
    <property type="project" value="UniProtKB-KW"/>
</dbReference>
<dbReference type="RefSeq" id="WP_109264025.1">
    <property type="nucleotide sequence ID" value="NZ_QEWP01000005.1"/>
</dbReference>
<dbReference type="NCBIfam" id="NF046079">
    <property type="entry name" value="HAD_phos_BT0820"/>
    <property type="match status" value="1"/>
</dbReference>
<accession>A0A2U2BA48</accession>
<dbReference type="InterPro" id="IPR023214">
    <property type="entry name" value="HAD_sf"/>
</dbReference>
<dbReference type="OrthoDB" id="5431039at2"/>
<dbReference type="PIRSF" id="PIRSF020079">
    <property type="entry name" value="UCP020079"/>
    <property type="match status" value="1"/>
</dbReference>
<reference evidence="1 2" key="1">
    <citation type="submission" date="2018-05" db="EMBL/GenBank/DDBJ databases">
        <title>Marinilabilia rubrum sp. nov., isolated from saltern sediment.</title>
        <authorList>
            <person name="Zhang R."/>
        </authorList>
    </citation>
    <scope>NUCLEOTIDE SEQUENCE [LARGE SCALE GENOMIC DNA]</scope>
    <source>
        <strain evidence="1 2">WTE16</strain>
    </source>
</reference>
<proteinExistence type="predicted"/>
<dbReference type="InterPro" id="IPR016769">
    <property type="entry name" value="Phage_SP01_Orf1"/>
</dbReference>
<keyword evidence="2" id="KW-1185">Reference proteome</keyword>
<dbReference type="AlphaFoldDB" id="A0A2U2BA48"/>